<comment type="caution">
    <text evidence="2">The sequence shown here is derived from an EMBL/GenBank/DDBJ whole genome shotgun (WGS) entry which is preliminary data.</text>
</comment>
<evidence type="ECO:0000313" key="2">
    <source>
        <dbReference type="EMBL" id="MCM8748349.1"/>
    </source>
</evidence>
<dbReference type="AlphaFoldDB" id="A0AA42BAB6"/>
<gene>
    <name evidence="2" type="ORF">NET02_04260</name>
</gene>
<evidence type="ECO:0000256" key="1">
    <source>
        <dbReference type="SAM" id="MobiDB-lite"/>
    </source>
</evidence>
<evidence type="ECO:0000313" key="3">
    <source>
        <dbReference type="Proteomes" id="UP001165306"/>
    </source>
</evidence>
<feature type="region of interest" description="Disordered" evidence="1">
    <location>
        <begin position="1"/>
        <end position="54"/>
    </location>
</feature>
<accession>A0AA42BAB6</accession>
<protein>
    <submittedName>
        <fullName evidence="2">Uncharacterized protein</fullName>
    </submittedName>
</protein>
<reference evidence="2" key="1">
    <citation type="submission" date="2022-06" db="EMBL/GenBank/DDBJ databases">
        <title>CFH 74404 Thermomicrobiaceae sp.</title>
        <authorList>
            <person name="Ming H."/>
            <person name="Li W.-J."/>
            <person name="Zhao Z."/>
        </authorList>
    </citation>
    <scope>NUCLEOTIDE SEQUENCE</scope>
    <source>
        <strain evidence="2">CFH 74404</strain>
    </source>
</reference>
<dbReference type="RefSeq" id="WP_284056130.1">
    <property type="nucleotide sequence ID" value="NZ_JAMSLR010000002.1"/>
</dbReference>
<keyword evidence="3" id="KW-1185">Reference proteome</keyword>
<organism evidence="2 3">
    <name type="scientific">Thermalbibacter longus</name>
    <dbReference type="NCBI Taxonomy" id="2951981"/>
    <lineage>
        <taxon>Bacteria</taxon>
        <taxon>Pseudomonadati</taxon>
        <taxon>Thermomicrobiota</taxon>
        <taxon>Thermomicrobia</taxon>
        <taxon>Thermomicrobiales</taxon>
        <taxon>Thermomicrobiaceae</taxon>
        <taxon>Thermalbibacter</taxon>
    </lineage>
</organism>
<sequence length="143" mass="16102">MDERWAEQPTTEDLARAGERPRVERPDQPDIAESEAARAEIRATSAPGAAAPVEATPLFEADEAERFRSHWTEIQAGFVDEPRQAVEQADKLVAQIIKRLAEIFADERSRLEGQWAQGGDVSTEDLRVALQRYRSLFDRLLSV</sequence>
<dbReference type="EMBL" id="JAMSLR010000002">
    <property type="protein sequence ID" value="MCM8748349.1"/>
    <property type="molecule type" value="Genomic_DNA"/>
</dbReference>
<dbReference type="Proteomes" id="UP001165306">
    <property type="component" value="Unassembled WGS sequence"/>
</dbReference>
<feature type="compositionally biased region" description="Basic and acidic residues" evidence="1">
    <location>
        <begin position="13"/>
        <end position="28"/>
    </location>
</feature>
<name>A0AA42BAB6_9BACT</name>
<proteinExistence type="predicted"/>